<feature type="domain" description="DUF4982" evidence="13">
    <location>
        <begin position="865"/>
        <end position="924"/>
    </location>
</feature>
<feature type="binding site" description="axial binding residue" evidence="9">
    <location>
        <position position="132"/>
    </location>
    <ligand>
        <name>heme</name>
        <dbReference type="ChEBI" id="CHEBI:30413"/>
    </ligand>
    <ligandPart>
        <name>Fe</name>
        <dbReference type="ChEBI" id="CHEBI:18248"/>
    </ligandPart>
</feature>
<evidence type="ECO:0000259" key="11">
    <source>
        <dbReference type="Pfam" id="PF02836"/>
    </source>
</evidence>
<dbReference type="InterPro" id="IPR013783">
    <property type="entry name" value="Ig-like_fold"/>
</dbReference>
<evidence type="ECO:0000313" key="16">
    <source>
        <dbReference type="Proteomes" id="UP000801864"/>
    </source>
</evidence>
<dbReference type="GO" id="GO:0020037">
    <property type="term" value="F:heme binding"/>
    <property type="evidence" value="ECO:0007669"/>
    <property type="project" value="InterPro"/>
</dbReference>
<dbReference type="PANTHER" id="PTHR42732">
    <property type="entry name" value="BETA-GALACTOSIDASE"/>
    <property type="match status" value="1"/>
</dbReference>
<dbReference type="InterPro" id="IPR036156">
    <property type="entry name" value="Beta-gal/glucu_dom_sf"/>
</dbReference>
<keyword evidence="4 9" id="KW-0479">Metal-binding</keyword>
<dbReference type="InterPro" id="IPR017853">
    <property type="entry name" value="GH"/>
</dbReference>
<dbReference type="GO" id="GO:0005975">
    <property type="term" value="P:carbohydrate metabolic process"/>
    <property type="evidence" value="ECO:0007669"/>
    <property type="project" value="InterPro"/>
</dbReference>
<dbReference type="EMBL" id="QLNT01000040">
    <property type="protein sequence ID" value="KAF3054761.1"/>
    <property type="molecule type" value="Genomic_DNA"/>
</dbReference>
<dbReference type="InterPro" id="IPR001128">
    <property type="entry name" value="Cyt_P450"/>
</dbReference>
<dbReference type="CDD" id="cd00302">
    <property type="entry name" value="cytochrome_P450"/>
    <property type="match status" value="1"/>
</dbReference>
<dbReference type="Pfam" id="PF00703">
    <property type="entry name" value="Glyco_hydro_2"/>
    <property type="match status" value="1"/>
</dbReference>
<keyword evidence="16" id="KW-1185">Reference proteome</keyword>
<evidence type="ECO:0000256" key="5">
    <source>
        <dbReference type="ARBA" id="ARBA00022801"/>
    </source>
</evidence>
<comment type="cofactor">
    <cofactor evidence="1 9">
        <name>heme</name>
        <dbReference type="ChEBI" id="CHEBI:30413"/>
    </cofactor>
</comment>
<comment type="similarity">
    <text evidence="2">Belongs to the glycosyl hydrolase 2 family.</text>
</comment>
<feature type="domain" description="Glycoside hydrolase family 2 immunoglobulin-like beta-sandwich" evidence="10">
    <location>
        <begin position="402"/>
        <end position="516"/>
    </location>
</feature>
<dbReference type="Gene3D" id="2.60.40.10">
    <property type="entry name" value="Immunoglobulins"/>
    <property type="match status" value="3"/>
</dbReference>
<keyword evidence="8" id="KW-0326">Glycosidase</keyword>
<dbReference type="InterPro" id="IPR006104">
    <property type="entry name" value="Glyco_hydro_2_N"/>
</dbReference>
<dbReference type="InterPro" id="IPR023232">
    <property type="entry name" value="Glyco_hydro_2_AS"/>
</dbReference>
<comment type="caution">
    <text evidence="15">The sequence shown here is derived from an EMBL/GenBank/DDBJ whole genome shotgun (WGS) entry which is preliminary data.</text>
</comment>
<dbReference type="SUPFAM" id="SSF49303">
    <property type="entry name" value="beta-Galactosidase/glucuronidase domain"/>
    <property type="match status" value="1"/>
</dbReference>
<dbReference type="Proteomes" id="UP000801864">
    <property type="component" value="Unassembled WGS sequence"/>
</dbReference>
<organism evidence="15 16">
    <name type="scientific">Trichoderma lentiforme</name>
    <dbReference type="NCBI Taxonomy" id="1567552"/>
    <lineage>
        <taxon>Eukaryota</taxon>
        <taxon>Fungi</taxon>
        <taxon>Dikarya</taxon>
        <taxon>Ascomycota</taxon>
        <taxon>Pezizomycotina</taxon>
        <taxon>Sordariomycetes</taxon>
        <taxon>Hypocreomycetidae</taxon>
        <taxon>Hypocreales</taxon>
        <taxon>Hypocreaceae</taxon>
        <taxon>Trichoderma</taxon>
    </lineage>
</organism>
<evidence type="ECO:0000256" key="7">
    <source>
        <dbReference type="ARBA" id="ARBA00023033"/>
    </source>
</evidence>
<dbReference type="InterPro" id="IPR008979">
    <property type="entry name" value="Galactose-bd-like_sf"/>
</dbReference>
<dbReference type="Gene3D" id="3.20.20.80">
    <property type="entry name" value="Glycosidases"/>
    <property type="match status" value="1"/>
</dbReference>
<dbReference type="GO" id="GO:0005506">
    <property type="term" value="F:iron ion binding"/>
    <property type="evidence" value="ECO:0007669"/>
    <property type="project" value="InterPro"/>
</dbReference>
<feature type="non-terminal residue" evidence="15">
    <location>
        <position position="1"/>
    </location>
</feature>
<gene>
    <name evidence="15" type="ORF">CFAM422_013254</name>
</gene>
<dbReference type="PANTHER" id="PTHR42732:SF1">
    <property type="entry name" value="BETA-MANNOSIDASE"/>
    <property type="match status" value="1"/>
</dbReference>
<dbReference type="Pfam" id="PF00067">
    <property type="entry name" value="p450"/>
    <property type="match status" value="1"/>
</dbReference>
<evidence type="ECO:0000259" key="14">
    <source>
        <dbReference type="Pfam" id="PF18565"/>
    </source>
</evidence>
<evidence type="ECO:0000256" key="6">
    <source>
        <dbReference type="ARBA" id="ARBA00023004"/>
    </source>
</evidence>
<dbReference type="PRINTS" id="PR00465">
    <property type="entry name" value="EP450IV"/>
</dbReference>
<dbReference type="NCBIfam" id="NF041463">
    <property type="entry name" value="GalB"/>
    <property type="match status" value="1"/>
</dbReference>
<evidence type="ECO:0000256" key="1">
    <source>
        <dbReference type="ARBA" id="ARBA00001971"/>
    </source>
</evidence>
<reference evidence="15 16" key="1">
    <citation type="submission" date="2018-06" db="EMBL/GenBank/DDBJ databases">
        <title>Genome analysis of cellulolytic fungus Trichoderma lentiforme CFAM-422.</title>
        <authorList>
            <person name="Steindorff A.S."/>
            <person name="Formighieri E.F."/>
            <person name="Midorikawa G.E.O."/>
            <person name="Tamietti M.S."/>
            <person name="Ramos E.Z."/>
            <person name="Silva A.S."/>
            <person name="Bon E.P.S."/>
            <person name="Mendes T.D."/>
            <person name="Damaso M.C.T."/>
            <person name="Favaro L.C.L."/>
        </authorList>
    </citation>
    <scope>NUCLEOTIDE SEQUENCE [LARGE SCALE GENOMIC DNA]</scope>
    <source>
        <strain evidence="15 16">CFAM-422</strain>
    </source>
</reference>
<dbReference type="Pfam" id="PF02836">
    <property type="entry name" value="Glyco_hydro_2_C"/>
    <property type="match status" value="1"/>
</dbReference>
<keyword evidence="9" id="KW-0349">Heme</keyword>
<evidence type="ECO:0000256" key="8">
    <source>
        <dbReference type="ARBA" id="ARBA00023295"/>
    </source>
</evidence>
<evidence type="ECO:0000313" key="15">
    <source>
        <dbReference type="EMBL" id="KAF3054761.1"/>
    </source>
</evidence>
<evidence type="ECO:0000259" key="12">
    <source>
        <dbReference type="Pfam" id="PF02837"/>
    </source>
</evidence>
<feature type="domain" description="Glycoside hydrolase family 2" evidence="14">
    <location>
        <begin position="937"/>
        <end position="1040"/>
    </location>
</feature>
<evidence type="ECO:0000256" key="2">
    <source>
        <dbReference type="ARBA" id="ARBA00007401"/>
    </source>
</evidence>
<dbReference type="AlphaFoldDB" id="A0A9P4X111"/>
<dbReference type="SUPFAM" id="SSF49785">
    <property type="entry name" value="Galactose-binding domain-like"/>
    <property type="match status" value="1"/>
</dbReference>
<feature type="domain" description="Glycoside hydrolase family 2 catalytic" evidence="11">
    <location>
        <begin position="523"/>
        <end position="699"/>
    </location>
</feature>
<sequence>LARWETAPVYPGNQERLLQEIVGHGGDGRHEWTYDEIHSMKFLDCLVKETQRLHSPSFQTARNARQDVVLPGGYLIPKGSTVISCFPSMHTNPKYWENPTRFDPDRWTERDAAAKASQSGAYTPFAAGRRGCVGFNLALAEVKIVLIELIYHYHFEIDSPEPVVYDPDFLSFVTGAAVDSKAQGGRQRISINDGWRFWRSPMNPDGLLYDARPDTVNLTDVTILKPWVLPSANMFIQDPANHHKRPAEEPDVHIPYVEASFDDSTWESVSLPHDWAIAGPFYTDDNPIVSGGMGRLPTFGVGWYRKTISMSHEDKGKNLYLEIDGAMSYPIVWVNGKIVGGWPYGYNSFQLDLTPYMNVGDNQLAIRLDNPNESSRWYPGGGIYRDVWLITVASTHVGQWGTFITSRDISARSATLDLAVEVQNNGDTKSKIDVTTDVHEYDVKTGQIGAKVAAFPQYTVLVAAGKTASHTTTTAVKKPLLWGPPPFQTPNLYMAVTKLHSGSQVIDTFETRFGIRTFAYEPDKGLIVNGEHIPIRGTNQHHDLGALGAAYNHRAQQRHLDILQSFGSNAIRMSHNPPAPGLMDLADEMGFLVMDEIFDCWVLGKTTNDFHLIFPDWHEPDLRAFIQRDRNHPSIFVWSVGNEVGEQQTGDDGAKVAQELVDIAHDMDPTRPVTASMNSAHPNQPFPVVMDVLSLNYQGQGIRDTPNYSQLGGIGTPPAYPAFHGNFSRKMLESSESASALSSRGTFIFPVLEQGDSAPVNDTSGGNFTTFQVSAYELYSADYGSSADKEFRSLDQNPYVAGEFVWTGWDYLGEPTPYNVRSSYSGIVDLAGFPKERFYIYQSRWQPDLRMAHILPHWTWPDRVGKVTPVHVFSSGDEAELFVNGKSQGRQTKEPLTYRFRWDKVVYHPGELHVVTYKDGKVWAKDTVQTAGEPARLRLTADRSKIAADGLDLSYLSVEVLDHQGRFVPQATNAITFSVSGVGQLVATDNGDPSDYVSFPSPKRHAYSGRALAIVKGEKGQPGKVVVEASADGLTSSKVTLHTIS</sequence>
<evidence type="ECO:0000256" key="9">
    <source>
        <dbReference type="PIRSR" id="PIRSR602403-1"/>
    </source>
</evidence>
<dbReference type="Pfam" id="PF02837">
    <property type="entry name" value="Glyco_hydro_2_N"/>
    <property type="match status" value="1"/>
</dbReference>
<dbReference type="SUPFAM" id="SSF51445">
    <property type="entry name" value="(Trans)glycosidases"/>
    <property type="match status" value="1"/>
</dbReference>
<dbReference type="Pfam" id="PF18565">
    <property type="entry name" value="Glyco_hydro2_C5"/>
    <property type="match status" value="1"/>
</dbReference>
<dbReference type="InterPro" id="IPR002403">
    <property type="entry name" value="Cyt_P450_E_grp-IV"/>
</dbReference>
<keyword evidence="5" id="KW-0378">Hydrolase</keyword>
<proteinExistence type="inferred from homology"/>
<dbReference type="InterPro" id="IPR040605">
    <property type="entry name" value="Glyco_hydro2_dom5"/>
</dbReference>
<dbReference type="SUPFAM" id="SSF49373">
    <property type="entry name" value="Invasin/intimin cell-adhesion fragments"/>
    <property type="match status" value="1"/>
</dbReference>
<dbReference type="InterPro" id="IPR051913">
    <property type="entry name" value="GH2_Domain-Containing"/>
</dbReference>
<dbReference type="InterPro" id="IPR006103">
    <property type="entry name" value="Glyco_hydro_2_cat"/>
</dbReference>
<dbReference type="GO" id="GO:0016705">
    <property type="term" value="F:oxidoreductase activity, acting on paired donors, with incorporation or reduction of molecular oxygen"/>
    <property type="evidence" value="ECO:0007669"/>
    <property type="project" value="InterPro"/>
</dbReference>
<protein>
    <submittedName>
        <fullName evidence="15">Beta-galactosidase BoGH2A</fullName>
    </submittedName>
</protein>
<dbReference type="InterPro" id="IPR032311">
    <property type="entry name" value="DUF4982"/>
</dbReference>
<dbReference type="InterPro" id="IPR036396">
    <property type="entry name" value="Cyt_P450_sf"/>
</dbReference>
<dbReference type="InterPro" id="IPR008964">
    <property type="entry name" value="Invasin/intimin_cell_adhesion"/>
</dbReference>
<dbReference type="GO" id="GO:0004553">
    <property type="term" value="F:hydrolase activity, hydrolyzing O-glycosyl compounds"/>
    <property type="evidence" value="ECO:0007669"/>
    <property type="project" value="InterPro"/>
</dbReference>
<evidence type="ECO:0000259" key="13">
    <source>
        <dbReference type="Pfam" id="PF16355"/>
    </source>
</evidence>
<dbReference type="InterPro" id="IPR048229">
    <property type="entry name" value="GalB-like"/>
</dbReference>
<dbReference type="InterPro" id="IPR006102">
    <property type="entry name" value="Ig-like_GH2"/>
</dbReference>
<keyword evidence="7" id="KW-0560">Oxidoreductase</keyword>
<evidence type="ECO:0000256" key="3">
    <source>
        <dbReference type="ARBA" id="ARBA00010617"/>
    </source>
</evidence>
<keyword evidence="6 9" id="KW-0408">Iron</keyword>
<dbReference type="Gene3D" id="2.60.120.260">
    <property type="entry name" value="Galactose-binding domain-like"/>
    <property type="match status" value="1"/>
</dbReference>
<evidence type="ECO:0000259" key="10">
    <source>
        <dbReference type="Pfam" id="PF00703"/>
    </source>
</evidence>
<keyword evidence="7" id="KW-0503">Monooxygenase</keyword>
<dbReference type="SUPFAM" id="SSF48264">
    <property type="entry name" value="Cytochrome P450"/>
    <property type="match status" value="1"/>
</dbReference>
<evidence type="ECO:0000256" key="4">
    <source>
        <dbReference type="ARBA" id="ARBA00022723"/>
    </source>
</evidence>
<name>A0A9P4X111_9HYPO</name>
<dbReference type="GO" id="GO:0004497">
    <property type="term" value="F:monooxygenase activity"/>
    <property type="evidence" value="ECO:0007669"/>
    <property type="project" value="UniProtKB-KW"/>
</dbReference>
<comment type="similarity">
    <text evidence="3">Belongs to the cytochrome P450 family.</text>
</comment>
<dbReference type="PROSITE" id="PS00608">
    <property type="entry name" value="GLYCOSYL_HYDROL_F2_2"/>
    <property type="match status" value="1"/>
</dbReference>
<dbReference type="Gene3D" id="1.10.630.10">
    <property type="entry name" value="Cytochrome P450"/>
    <property type="match status" value="1"/>
</dbReference>
<dbReference type="Pfam" id="PF16355">
    <property type="entry name" value="DUF4982"/>
    <property type="match status" value="1"/>
</dbReference>
<feature type="domain" description="Glycosyl hydrolases family 2 sugar binding" evidence="12">
    <location>
        <begin position="256"/>
        <end position="391"/>
    </location>
</feature>
<accession>A0A9P4X111</accession>